<proteinExistence type="predicted"/>
<reference evidence="1 2" key="1">
    <citation type="submission" date="2024-02" db="EMBL/GenBank/DDBJ databases">
        <authorList>
            <person name="Vignale AGUSTIN F."/>
            <person name="Sosa J E."/>
            <person name="Modenutti C."/>
        </authorList>
    </citation>
    <scope>NUCLEOTIDE SEQUENCE [LARGE SCALE GENOMIC DNA]</scope>
</reference>
<dbReference type="Proteomes" id="UP001642360">
    <property type="component" value="Unassembled WGS sequence"/>
</dbReference>
<dbReference type="AlphaFoldDB" id="A0ABC8RL54"/>
<organism evidence="1 2">
    <name type="scientific">Ilex paraguariensis</name>
    <name type="common">yerba mate</name>
    <dbReference type="NCBI Taxonomy" id="185542"/>
    <lineage>
        <taxon>Eukaryota</taxon>
        <taxon>Viridiplantae</taxon>
        <taxon>Streptophyta</taxon>
        <taxon>Embryophyta</taxon>
        <taxon>Tracheophyta</taxon>
        <taxon>Spermatophyta</taxon>
        <taxon>Magnoliopsida</taxon>
        <taxon>eudicotyledons</taxon>
        <taxon>Gunneridae</taxon>
        <taxon>Pentapetalae</taxon>
        <taxon>asterids</taxon>
        <taxon>campanulids</taxon>
        <taxon>Aquifoliales</taxon>
        <taxon>Aquifoliaceae</taxon>
        <taxon>Ilex</taxon>
    </lineage>
</organism>
<dbReference type="EMBL" id="CAUOFW020001502">
    <property type="protein sequence ID" value="CAK9145684.1"/>
    <property type="molecule type" value="Genomic_DNA"/>
</dbReference>
<keyword evidence="2" id="KW-1185">Reference proteome</keyword>
<dbReference type="PANTHER" id="PTHR36264:SF5">
    <property type="entry name" value="SET DOMAIN-CONTAINING PROTEIN"/>
    <property type="match status" value="1"/>
</dbReference>
<protein>
    <submittedName>
        <fullName evidence="1">Uncharacterized protein</fullName>
    </submittedName>
</protein>
<name>A0ABC8RL54_9AQUA</name>
<accession>A0ABC8RL54</accession>
<sequence>MKKVFYYNYIPNKAEEEACKVSNTPWQVTRVLEEIRDIYPPPVIDYQNPWQIKKTLTHYEAATGKLVVSFVDAFEHVFRYWTLCMANHVVLGHKVTVIVWDVTEQNNPKRYRNDSVFFEMLPNDDYILACMDVFKDQCLNVDDEIGVFWDPRASTFQFKLLCRGGKPGWSHVSNYDISSNY</sequence>
<evidence type="ECO:0000313" key="2">
    <source>
        <dbReference type="Proteomes" id="UP001642360"/>
    </source>
</evidence>
<comment type="caution">
    <text evidence="1">The sequence shown here is derived from an EMBL/GenBank/DDBJ whole genome shotgun (WGS) entry which is preliminary data.</text>
</comment>
<gene>
    <name evidence="1" type="ORF">ILEXP_LOCUS13502</name>
</gene>
<dbReference type="PANTHER" id="PTHR36264">
    <property type="entry name" value="SET DOMAIN-CONTAINING PROTEIN"/>
    <property type="match status" value="1"/>
</dbReference>
<evidence type="ECO:0000313" key="1">
    <source>
        <dbReference type="EMBL" id="CAK9145684.1"/>
    </source>
</evidence>